<dbReference type="InterPro" id="IPR006073">
    <property type="entry name" value="GTP-bd"/>
</dbReference>
<evidence type="ECO:0000256" key="6">
    <source>
        <dbReference type="ARBA" id="ARBA00022842"/>
    </source>
</evidence>
<dbReference type="GO" id="GO:0000287">
    <property type="term" value="F:magnesium ion binding"/>
    <property type="evidence" value="ECO:0007669"/>
    <property type="project" value="InterPro"/>
</dbReference>
<evidence type="ECO:0000256" key="8">
    <source>
        <dbReference type="HAMAP-Rule" id="MF_01454"/>
    </source>
</evidence>
<dbReference type="InterPro" id="IPR014100">
    <property type="entry name" value="GTP-bd_Obg/CgtA"/>
</dbReference>
<dbReference type="PANTHER" id="PTHR11702:SF31">
    <property type="entry name" value="MITOCHONDRIAL RIBOSOME-ASSOCIATED GTPASE 2"/>
    <property type="match status" value="1"/>
</dbReference>
<feature type="binding site" evidence="8">
    <location>
        <begin position="166"/>
        <end position="173"/>
    </location>
    <ligand>
        <name>GTP</name>
        <dbReference type="ChEBI" id="CHEBI:37565"/>
    </ligand>
</feature>
<dbReference type="Pfam" id="PF01018">
    <property type="entry name" value="GTP1_OBG"/>
    <property type="match status" value="1"/>
</dbReference>
<dbReference type="InterPro" id="IPR006169">
    <property type="entry name" value="GTP1_OBG_dom"/>
</dbReference>
<dbReference type="InterPro" id="IPR045086">
    <property type="entry name" value="OBG_GTPase"/>
</dbReference>
<dbReference type="Gene3D" id="3.40.50.300">
    <property type="entry name" value="P-loop containing nucleotide triphosphate hydrolases"/>
    <property type="match status" value="1"/>
</dbReference>
<dbReference type="NCBIfam" id="NF008955">
    <property type="entry name" value="PRK12297.1"/>
    <property type="match status" value="1"/>
</dbReference>
<keyword evidence="7 8" id="KW-0342">GTP-binding</keyword>
<reference evidence="11" key="1">
    <citation type="submission" date="2013-11" db="EMBL/GenBank/DDBJ databases">
        <authorList>
            <person name="GENOMES U."/>
        </authorList>
    </citation>
    <scope>NUCLEOTIDE SEQUENCE</scope>
    <source>
        <strain evidence="11">MVT06</strain>
    </source>
</reference>
<comment type="subcellular location">
    <subcellularLocation>
        <location evidence="8">Cytoplasm</location>
    </subcellularLocation>
</comment>
<evidence type="ECO:0000256" key="5">
    <source>
        <dbReference type="ARBA" id="ARBA00022801"/>
    </source>
</evidence>
<evidence type="ECO:0000256" key="2">
    <source>
        <dbReference type="ARBA" id="ARBA00022490"/>
    </source>
</evidence>
<dbReference type="GO" id="GO:0005737">
    <property type="term" value="C:cytoplasm"/>
    <property type="evidence" value="ECO:0007669"/>
    <property type="project" value="UniProtKB-SubCell"/>
</dbReference>
<dbReference type="Gene3D" id="2.70.210.12">
    <property type="entry name" value="GTP1/OBG domain"/>
    <property type="match status" value="1"/>
</dbReference>
<evidence type="ECO:0000256" key="1">
    <source>
        <dbReference type="ARBA" id="ARBA00007699"/>
    </source>
</evidence>
<feature type="binding site" evidence="8">
    <location>
        <position position="193"/>
    </location>
    <ligand>
        <name>Mg(2+)</name>
        <dbReference type="ChEBI" id="CHEBI:18420"/>
    </ligand>
</feature>
<feature type="binding site" evidence="8">
    <location>
        <begin position="191"/>
        <end position="195"/>
    </location>
    <ligand>
        <name>GTP</name>
        <dbReference type="ChEBI" id="CHEBI:37565"/>
    </ligand>
</feature>
<comment type="subunit">
    <text evidence="8">Monomer.</text>
</comment>
<evidence type="ECO:0000256" key="3">
    <source>
        <dbReference type="ARBA" id="ARBA00022723"/>
    </source>
</evidence>
<reference evidence="11" key="2">
    <citation type="submission" date="2014-05" db="EMBL/GenBank/DDBJ databases">
        <title>Genome sequencing of Bartonella spp. isolated from human blood.</title>
        <authorList>
            <person name="Raoult D."/>
        </authorList>
    </citation>
    <scope>NUCLEOTIDE SEQUENCE</scope>
    <source>
        <strain evidence="11">MVT06</strain>
    </source>
</reference>
<feature type="binding site" evidence="8">
    <location>
        <begin position="279"/>
        <end position="282"/>
    </location>
    <ligand>
        <name>GTP</name>
        <dbReference type="ChEBI" id="CHEBI:37565"/>
    </ligand>
</feature>
<dbReference type="InterPro" id="IPR006074">
    <property type="entry name" value="GTP1-OBG_CS"/>
</dbReference>
<dbReference type="HAMAP" id="MF_01454">
    <property type="entry name" value="GTPase_Obg"/>
    <property type="match status" value="1"/>
</dbReference>
<dbReference type="EC" id="3.6.5.-" evidence="8"/>
<protein>
    <recommendedName>
        <fullName evidence="8">GTPase Obg</fullName>
        <ecNumber evidence="8">3.6.5.-</ecNumber>
    </recommendedName>
    <alternativeName>
        <fullName evidence="8">GTP-binding protein Obg</fullName>
    </alternativeName>
</protein>
<feature type="binding site" evidence="8">
    <location>
        <begin position="308"/>
        <end position="310"/>
    </location>
    <ligand>
        <name>GTP</name>
        <dbReference type="ChEBI" id="CHEBI:37565"/>
    </ligand>
</feature>
<keyword evidence="6 8" id="KW-0460">Magnesium</keyword>
<sequence length="340" mass="37001">MKFLDQAKIYIRSGNGGAGAVSFRREKYIEFGGPDGGNGGRGGDVWVIVVDGLNTLIDYRYQQHFRAKTGGHGKGRNMTGEKGEDVVLKVPVGTQIFAEDNETLICDLKEVGQRYCLAKGGNGGFGNLHFATSTNRAPHHANPGLSGEEHTLWLRLKLIADGGLIGLPNAGKSTFLSSVTAAKPKIASYPFTTLYPHLGVVRIDDSEFVLADIPGLIEGAHEGVGIGDRFLGHVERCRVLIHLISVQEEDVVKAYQIIRTELEAYGNSLSDKNEIVALSQIDTLSIEECKAKQEMLQKAIGKSVMMFSAVSHEGLNNVLRVVTHMIEMERKGNINKDEQG</sequence>
<dbReference type="GO" id="GO:0005525">
    <property type="term" value="F:GTP binding"/>
    <property type="evidence" value="ECO:0007669"/>
    <property type="project" value="UniProtKB-UniRule"/>
</dbReference>
<dbReference type="PANTHER" id="PTHR11702">
    <property type="entry name" value="DEVELOPMENTALLY REGULATED GTP-BINDING PROTEIN-RELATED"/>
    <property type="match status" value="1"/>
</dbReference>
<organism evidence="11">
    <name type="scientific">Bartonella schoenbuchensis</name>
    <dbReference type="NCBI Taxonomy" id="165694"/>
    <lineage>
        <taxon>Bacteria</taxon>
        <taxon>Pseudomonadati</taxon>
        <taxon>Pseudomonadota</taxon>
        <taxon>Alphaproteobacteria</taxon>
        <taxon>Hyphomicrobiales</taxon>
        <taxon>Bartonellaceae</taxon>
        <taxon>Bartonella</taxon>
    </lineage>
</organism>
<keyword evidence="2 8" id="KW-0963">Cytoplasm</keyword>
<dbReference type="GO" id="GO:0042254">
    <property type="term" value="P:ribosome biogenesis"/>
    <property type="evidence" value="ECO:0007669"/>
    <property type="project" value="UniProtKB-UniRule"/>
</dbReference>
<name>A0A024LPT1_9HYPH</name>
<dbReference type="InterPro" id="IPR027417">
    <property type="entry name" value="P-loop_NTPase"/>
</dbReference>
<gene>
    <name evidence="11" type="primary">obgE</name>
    <name evidence="8" type="synonym">obg</name>
    <name evidence="11" type="ORF">BN1046_00644</name>
</gene>
<dbReference type="PIRSF" id="PIRSF002401">
    <property type="entry name" value="GTP_bd_Obg/CgtA"/>
    <property type="match status" value="1"/>
</dbReference>
<proteinExistence type="inferred from homology"/>
<dbReference type="GO" id="GO:0003924">
    <property type="term" value="F:GTPase activity"/>
    <property type="evidence" value="ECO:0007669"/>
    <property type="project" value="UniProtKB-UniRule"/>
</dbReference>
<dbReference type="FunFam" id="2.70.210.12:FF:000001">
    <property type="entry name" value="GTPase Obg"/>
    <property type="match status" value="1"/>
</dbReference>
<evidence type="ECO:0000313" key="11">
    <source>
        <dbReference type="EMBL" id="CDP79741.1"/>
    </source>
</evidence>
<evidence type="ECO:0000259" key="9">
    <source>
        <dbReference type="PROSITE" id="PS51710"/>
    </source>
</evidence>
<dbReference type="NCBIfam" id="NF008956">
    <property type="entry name" value="PRK12299.1"/>
    <property type="match status" value="1"/>
</dbReference>
<keyword evidence="3 8" id="KW-0479">Metal-binding</keyword>
<dbReference type="PROSITE" id="PS51883">
    <property type="entry name" value="OBG"/>
    <property type="match status" value="1"/>
</dbReference>
<comment type="function">
    <text evidence="8">An essential GTPase which binds GTP, GDP and possibly (p)ppGpp with moderate affinity, with high nucleotide exchange rates and a fairly low GTP hydrolysis rate. Plays a role in control of the cell cycle, stress response, ribosome biogenesis and in those bacteria that undergo differentiation, in morphogenesis control.</text>
</comment>
<dbReference type="SUPFAM" id="SSF52540">
    <property type="entry name" value="P-loop containing nucleoside triphosphate hydrolases"/>
    <property type="match status" value="1"/>
</dbReference>
<evidence type="ECO:0000256" key="7">
    <source>
        <dbReference type="ARBA" id="ARBA00023134"/>
    </source>
</evidence>
<dbReference type="InterPro" id="IPR031167">
    <property type="entry name" value="G_OBG"/>
</dbReference>
<evidence type="ECO:0000259" key="10">
    <source>
        <dbReference type="PROSITE" id="PS51883"/>
    </source>
</evidence>
<keyword evidence="4 8" id="KW-0547">Nucleotide-binding</keyword>
<dbReference type="CDD" id="cd01898">
    <property type="entry name" value="Obg"/>
    <property type="match status" value="1"/>
</dbReference>
<dbReference type="PRINTS" id="PR00326">
    <property type="entry name" value="GTP1OBG"/>
</dbReference>
<comment type="cofactor">
    <cofactor evidence="8">
        <name>Mg(2+)</name>
        <dbReference type="ChEBI" id="CHEBI:18420"/>
    </cofactor>
</comment>
<feature type="domain" description="OBG-type G" evidence="9">
    <location>
        <begin position="160"/>
        <end position="327"/>
    </location>
</feature>
<feature type="binding site" evidence="8">
    <location>
        <position position="173"/>
    </location>
    <ligand>
        <name>Mg(2+)</name>
        <dbReference type="ChEBI" id="CHEBI:18420"/>
    </ligand>
</feature>
<dbReference type="PROSITE" id="PS00905">
    <property type="entry name" value="GTP1_OBG"/>
    <property type="match status" value="1"/>
</dbReference>
<comment type="similarity">
    <text evidence="1 8">Belongs to the TRAFAC class OBG-HflX-like GTPase superfamily. OBG GTPase family.</text>
</comment>
<dbReference type="PROSITE" id="PS51710">
    <property type="entry name" value="G_OBG"/>
    <property type="match status" value="1"/>
</dbReference>
<keyword evidence="5 8" id="KW-0378">Hydrolase</keyword>
<dbReference type="EMBL" id="HG977196">
    <property type="protein sequence ID" value="CDP79741.1"/>
    <property type="molecule type" value="Genomic_DNA"/>
</dbReference>
<dbReference type="SUPFAM" id="SSF82051">
    <property type="entry name" value="Obg GTP-binding protein N-terminal domain"/>
    <property type="match status" value="1"/>
</dbReference>
<feature type="binding site" evidence="8">
    <location>
        <begin position="212"/>
        <end position="215"/>
    </location>
    <ligand>
        <name>GTP</name>
        <dbReference type="ChEBI" id="CHEBI:37565"/>
    </ligand>
</feature>
<evidence type="ECO:0000256" key="4">
    <source>
        <dbReference type="ARBA" id="ARBA00022741"/>
    </source>
</evidence>
<dbReference type="NCBIfam" id="TIGR02729">
    <property type="entry name" value="Obg_CgtA"/>
    <property type="match status" value="1"/>
</dbReference>
<dbReference type="InterPro" id="IPR036726">
    <property type="entry name" value="GTP1_OBG_dom_sf"/>
</dbReference>
<accession>A0A024LPT1</accession>
<feature type="domain" description="Obg" evidence="10">
    <location>
        <begin position="1"/>
        <end position="159"/>
    </location>
</feature>
<dbReference type="Pfam" id="PF01926">
    <property type="entry name" value="MMR_HSR1"/>
    <property type="match status" value="1"/>
</dbReference>
<dbReference type="GO" id="GO:0043022">
    <property type="term" value="F:ribosome binding"/>
    <property type="evidence" value="ECO:0007669"/>
    <property type="project" value="UniProtKB-ARBA"/>
</dbReference>
<dbReference type="AlphaFoldDB" id="A0A024LPT1"/>